<protein>
    <submittedName>
        <fullName evidence="3">Related to Transcription factor tau 55 kDa subunit</fullName>
    </submittedName>
</protein>
<dbReference type="EMBL" id="UFAJ01000095">
    <property type="protein sequence ID" value="SSD59131.1"/>
    <property type="molecule type" value="Genomic_DNA"/>
</dbReference>
<feature type="region of interest" description="Disordered" evidence="1">
    <location>
        <begin position="313"/>
        <end position="349"/>
    </location>
</feature>
<dbReference type="VEuPathDB" id="FungiDB:SCODWIG_00892"/>
<dbReference type="Gene3D" id="3.40.50.1240">
    <property type="entry name" value="Phosphoglycerate mutase-like"/>
    <property type="match status" value="1"/>
</dbReference>
<dbReference type="PIRSF" id="PIRSF036802">
    <property type="entry name" value="Tau55_TFC7"/>
    <property type="match status" value="1"/>
</dbReference>
<feature type="compositionally biased region" description="Polar residues" evidence="1">
    <location>
        <begin position="270"/>
        <end position="286"/>
    </location>
</feature>
<dbReference type="FunFam" id="3.40.50.1240:FF:000034">
    <property type="entry name" value="Transcription factor TFIIIC subunit"/>
    <property type="match status" value="1"/>
</dbReference>
<accession>A0A376B3A1</accession>
<dbReference type="PANTHER" id="PTHR16469:SF51">
    <property type="entry name" value="TRANSCRIPTION FACTOR TAU 55 KDA SUBUNIT"/>
    <property type="match status" value="1"/>
</dbReference>
<dbReference type="SMART" id="SM00855">
    <property type="entry name" value="PGAM"/>
    <property type="match status" value="1"/>
</dbReference>
<dbReference type="Pfam" id="PF10419">
    <property type="entry name" value="TFIIIC_sub6"/>
    <property type="match status" value="1"/>
</dbReference>
<feature type="region of interest" description="Disordered" evidence="1">
    <location>
        <begin position="388"/>
        <end position="408"/>
    </location>
</feature>
<dbReference type="InterPro" id="IPR013078">
    <property type="entry name" value="His_Pase_superF_clade-1"/>
</dbReference>
<dbReference type="CDD" id="cd07067">
    <property type="entry name" value="HP_PGM_like"/>
    <property type="match status" value="1"/>
</dbReference>
<dbReference type="InterPro" id="IPR019481">
    <property type="entry name" value="TFIIIC_triple_barrel"/>
</dbReference>
<dbReference type="Proteomes" id="UP000262825">
    <property type="component" value="Unassembled WGS sequence"/>
</dbReference>
<dbReference type="Gene3D" id="2.60.40.4370">
    <property type="match status" value="1"/>
</dbReference>
<dbReference type="OrthoDB" id="414418at2759"/>
<dbReference type="SUPFAM" id="SSF53254">
    <property type="entry name" value="Phosphoglycerate mutase-like"/>
    <property type="match status" value="1"/>
</dbReference>
<organism evidence="3 4">
    <name type="scientific">Saccharomycodes ludwigii</name>
    <dbReference type="NCBI Taxonomy" id="36035"/>
    <lineage>
        <taxon>Eukaryota</taxon>
        <taxon>Fungi</taxon>
        <taxon>Dikarya</taxon>
        <taxon>Ascomycota</taxon>
        <taxon>Saccharomycotina</taxon>
        <taxon>Saccharomycetes</taxon>
        <taxon>Saccharomycodales</taxon>
        <taxon>Saccharomycodaceae</taxon>
        <taxon>Saccharomycodes</taxon>
    </lineage>
</organism>
<feature type="region of interest" description="Disordered" evidence="1">
    <location>
        <begin position="259"/>
        <end position="288"/>
    </location>
</feature>
<evidence type="ECO:0000313" key="3">
    <source>
        <dbReference type="EMBL" id="SSD59131.1"/>
    </source>
</evidence>
<evidence type="ECO:0000256" key="1">
    <source>
        <dbReference type="SAM" id="MobiDB-lite"/>
    </source>
</evidence>
<keyword evidence="4" id="KW-1185">Reference proteome</keyword>
<dbReference type="InterPro" id="IPR014623">
    <property type="entry name" value="Tfc7/tau55"/>
</dbReference>
<gene>
    <name evidence="3" type="ORF">SCODWIG_00892</name>
</gene>
<evidence type="ECO:0000259" key="2">
    <source>
        <dbReference type="Pfam" id="PF10419"/>
    </source>
</evidence>
<reference evidence="4" key="1">
    <citation type="submission" date="2018-06" db="EMBL/GenBank/DDBJ databases">
        <authorList>
            <person name="Guldener U."/>
        </authorList>
    </citation>
    <scope>NUCLEOTIDE SEQUENCE [LARGE SCALE GENOMIC DNA]</scope>
    <source>
        <strain evidence="4">UTAD17</strain>
    </source>
</reference>
<dbReference type="Pfam" id="PF00300">
    <property type="entry name" value="His_Phos_1"/>
    <property type="match status" value="1"/>
</dbReference>
<dbReference type="AlphaFoldDB" id="A0A376B3A1"/>
<evidence type="ECO:0000313" key="4">
    <source>
        <dbReference type="Proteomes" id="UP000262825"/>
    </source>
</evidence>
<dbReference type="GO" id="GO:0016791">
    <property type="term" value="F:phosphatase activity"/>
    <property type="evidence" value="ECO:0007669"/>
    <property type="project" value="UniProtKB-ARBA"/>
</dbReference>
<feature type="domain" description="Transcription factor TFIIIC triple barrel" evidence="2">
    <location>
        <begin position="298"/>
        <end position="404"/>
    </location>
</feature>
<proteinExistence type="predicted"/>
<dbReference type="PANTHER" id="PTHR16469">
    <property type="entry name" value="UBIQUITIN-ASSOCIATED AND SH3 DOMAIN-CONTAINING BA-RELATED"/>
    <property type="match status" value="1"/>
</dbReference>
<dbReference type="InterPro" id="IPR029033">
    <property type="entry name" value="His_PPase_superfam"/>
</dbReference>
<sequence>MVVNTIYIARHGYRSNWLPNGPYPPPPTGVDSDVPLASHGENQAQELAHYIHSLPEEEQPQLLISSPFYRCIQTIYPLAQLLDKTIQLDTGVGEYYKEKRYCIPQPAKPELLRKLFLHGEKYIEKDMWCEVIPNKLGETDDSIMQRCLKFWPQFINKVERGFPAVERIMIVTHAATKIALGMALLGFDNVLQPLDNKGTIIRSGACSIDKYICTEEQNITNGNKLNVLNRHWVMIMNGNTEFLTKGEEMHWDFRTKAEAGSDEEMKLKKQQQNMSGFNKGSDSINIDENKGADDEYITEDVFVTIQLPVTSKNPTKITKKDNGNTKSSNSTSLDKDNNNPNGIEDDDDPTIFQYSGLDSESPLIKIGDKIYRGEWNKLVGTELVITRNESEKEGEDTQKKSKEANNDLEEHNIKIVKDVLKLTEYNTPM</sequence>
<name>A0A376B3A1_9ASCO</name>
<dbReference type="InterPro" id="IPR051710">
    <property type="entry name" value="Phosphatase_SH3-domain"/>
</dbReference>